<proteinExistence type="inferred from homology"/>
<dbReference type="InterPro" id="IPR016163">
    <property type="entry name" value="Ald_DH_C"/>
</dbReference>
<dbReference type="AlphaFoldDB" id="M3A337"/>
<dbReference type="CDD" id="cd07103">
    <property type="entry name" value="ALDH_F5_SSADH_GabD"/>
    <property type="match status" value="1"/>
</dbReference>
<evidence type="ECO:0000259" key="3">
    <source>
        <dbReference type="Pfam" id="PF00171"/>
    </source>
</evidence>
<dbReference type="Gene3D" id="3.40.309.10">
    <property type="entry name" value="Aldehyde Dehydrogenase, Chain A, domain 2"/>
    <property type="match status" value="1"/>
</dbReference>
<name>M3A337_9NOCA</name>
<dbReference type="RefSeq" id="WP_003934171.1">
    <property type="nucleotide sequence ID" value="NZ_AOEX01000009.1"/>
</dbReference>
<sequence>MTDPEQLEAHMSLPLFDDVAVTQESLFIDGVWKPAASGANFDVTNPATGEVLALVSGGEREDVRAAIAAAEAAFPAWAGLTSYQRADCLLEAHRLMLESAEDLARLMTLEQGKPLKAARNEVKYAADFLIWFAEEAKRVYGSTIPSARSDQRFLVQHQPVGVVAAITPWNYPVSMITRKVGPALAAGATILLKPAKQTPLTAIAVFKILEKAGIPAGVANLVTTKNPRVFSEEVMASKVVRKVTFTGSTEIGKMLARDAADTVKRVSLELGGHAPFIVYPDADPVHAAKGVALVKFLNTGQACISPNRIFVHRSIADAFLNELKNRVGKLRAGNGLEASSGIGPLIDTPSMEKMERQVADAKKLGATVVAGGERLTGTEYDGGNFFPATVLSDVTPDMEIYREETFGPIAPVILFDDEDDVVAMANDTDYGLASYIYTRDLSRALRVAEQLRFGIIGINDINPTSAAAPFGGVNQSGLGREGSSEGILEYLDTKLVGISI</sequence>
<organism evidence="4 5">
    <name type="scientific">Rhodococcus ruber BKS 20-38</name>
    <dbReference type="NCBI Taxonomy" id="1278076"/>
    <lineage>
        <taxon>Bacteria</taxon>
        <taxon>Bacillati</taxon>
        <taxon>Actinomycetota</taxon>
        <taxon>Actinomycetes</taxon>
        <taxon>Mycobacteriales</taxon>
        <taxon>Nocardiaceae</taxon>
        <taxon>Rhodococcus</taxon>
    </lineage>
</organism>
<dbReference type="Pfam" id="PF00171">
    <property type="entry name" value="Aldedh"/>
    <property type="match status" value="1"/>
</dbReference>
<evidence type="ECO:0000313" key="5">
    <source>
        <dbReference type="Proteomes" id="UP000011731"/>
    </source>
</evidence>
<reference evidence="4 5" key="1">
    <citation type="journal article" date="2013" name="Genome Announc.">
        <title>Draft Genome Sequence of Rhodococcus ruber Strain BKS 20-38.</title>
        <authorList>
            <person name="Bala M."/>
            <person name="Kumar S."/>
            <person name="Raghava G.P."/>
            <person name="Mayilraj S."/>
        </authorList>
    </citation>
    <scope>NUCLEOTIDE SEQUENCE [LARGE SCALE GENOMIC DNA]</scope>
    <source>
        <strain evidence="4 5">BKS 20-38</strain>
    </source>
</reference>
<dbReference type="SUPFAM" id="SSF53720">
    <property type="entry name" value="ALDH-like"/>
    <property type="match status" value="1"/>
</dbReference>
<gene>
    <name evidence="4" type="ORF">G352_00447</name>
</gene>
<comment type="similarity">
    <text evidence="1">Belongs to the aldehyde dehydrogenase family.</text>
</comment>
<dbReference type="EMBL" id="AOEX01000009">
    <property type="protein sequence ID" value="EME67308.1"/>
    <property type="molecule type" value="Genomic_DNA"/>
</dbReference>
<dbReference type="FunFam" id="3.40.309.10:FF:000004">
    <property type="entry name" value="Succinate-semialdehyde dehydrogenase I"/>
    <property type="match status" value="1"/>
</dbReference>
<comment type="caution">
    <text evidence="4">The sequence shown here is derived from an EMBL/GenBank/DDBJ whole genome shotgun (WGS) entry which is preliminary data.</text>
</comment>
<protein>
    <submittedName>
        <fullName evidence="4">NAD-dependent aldehyde dehydrogenase</fullName>
    </submittedName>
</protein>
<dbReference type="Proteomes" id="UP000011731">
    <property type="component" value="Unassembled WGS sequence"/>
</dbReference>
<keyword evidence="2" id="KW-0560">Oxidoreductase</keyword>
<dbReference type="InterPro" id="IPR015590">
    <property type="entry name" value="Aldehyde_DH_dom"/>
</dbReference>
<accession>M3A337</accession>
<dbReference type="InterPro" id="IPR016161">
    <property type="entry name" value="Ald_DH/histidinol_DH"/>
</dbReference>
<dbReference type="Gene3D" id="3.40.605.10">
    <property type="entry name" value="Aldehyde Dehydrogenase, Chain A, domain 1"/>
    <property type="match status" value="1"/>
</dbReference>
<evidence type="ECO:0000256" key="2">
    <source>
        <dbReference type="ARBA" id="ARBA00023002"/>
    </source>
</evidence>
<evidence type="ECO:0000313" key="4">
    <source>
        <dbReference type="EMBL" id="EME67308.1"/>
    </source>
</evidence>
<keyword evidence="5" id="KW-1185">Reference proteome</keyword>
<dbReference type="InterPro" id="IPR016162">
    <property type="entry name" value="Ald_DH_N"/>
</dbReference>
<dbReference type="InterPro" id="IPR050740">
    <property type="entry name" value="Aldehyde_DH_Superfamily"/>
</dbReference>
<dbReference type="GO" id="GO:0004777">
    <property type="term" value="F:succinate-semialdehyde dehydrogenase (NAD+) activity"/>
    <property type="evidence" value="ECO:0007669"/>
    <property type="project" value="TreeGrafter"/>
</dbReference>
<dbReference type="FunFam" id="3.40.605.10:FF:000005">
    <property type="entry name" value="Succinate-semialdehyde dehydrogenase I"/>
    <property type="match status" value="1"/>
</dbReference>
<feature type="domain" description="Aldehyde dehydrogenase" evidence="3">
    <location>
        <begin position="32"/>
        <end position="496"/>
    </location>
</feature>
<dbReference type="PANTHER" id="PTHR43353">
    <property type="entry name" value="SUCCINATE-SEMIALDEHYDE DEHYDROGENASE, MITOCHONDRIAL"/>
    <property type="match status" value="1"/>
</dbReference>
<evidence type="ECO:0000256" key="1">
    <source>
        <dbReference type="ARBA" id="ARBA00009986"/>
    </source>
</evidence>
<dbReference type="GO" id="GO:0009450">
    <property type="term" value="P:gamma-aminobutyric acid catabolic process"/>
    <property type="evidence" value="ECO:0007669"/>
    <property type="project" value="TreeGrafter"/>
</dbReference>
<dbReference type="PANTHER" id="PTHR43353:SF5">
    <property type="entry name" value="SUCCINATE-SEMIALDEHYDE DEHYDROGENASE, MITOCHONDRIAL"/>
    <property type="match status" value="1"/>
</dbReference>
<dbReference type="PATRIC" id="fig|1278076.4.peg.93"/>